<reference evidence="8 9" key="1">
    <citation type="submission" date="2024-02" db="EMBL/GenBank/DDBJ databases">
        <authorList>
            <person name="Chen Y."/>
            <person name="Shah S."/>
            <person name="Dougan E. K."/>
            <person name="Thang M."/>
            <person name="Chan C."/>
        </authorList>
    </citation>
    <scope>NUCLEOTIDE SEQUENCE [LARGE SCALE GENOMIC DNA]</scope>
</reference>
<dbReference type="InterPro" id="IPR036736">
    <property type="entry name" value="ACP-like_sf"/>
</dbReference>
<comment type="caution">
    <text evidence="8">The sequence shown here is derived from an EMBL/GenBank/DDBJ whole genome shotgun (WGS) entry which is preliminary data.</text>
</comment>
<protein>
    <recommendedName>
        <fullName evidence="7">Carrier domain-containing protein</fullName>
    </recommendedName>
</protein>
<dbReference type="Gene3D" id="1.10.1200.10">
    <property type="entry name" value="ACP-like"/>
    <property type="match status" value="1"/>
</dbReference>
<feature type="repeat" description="ANK" evidence="5">
    <location>
        <begin position="772"/>
        <end position="804"/>
    </location>
</feature>
<dbReference type="SMART" id="SM00248">
    <property type="entry name" value="ANK"/>
    <property type="match status" value="4"/>
</dbReference>
<dbReference type="Gene3D" id="3.30.300.30">
    <property type="match status" value="1"/>
</dbReference>
<evidence type="ECO:0000313" key="8">
    <source>
        <dbReference type="EMBL" id="CAK9030407.1"/>
    </source>
</evidence>
<feature type="compositionally biased region" description="Basic and acidic residues" evidence="6">
    <location>
        <begin position="979"/>
        <end position="988"/>
    </location>
</feature>
<dbReference type="PROSITE" id="PS50297">
    <property type="entry name" value="ANK_REP_REGION"/>
    <property type="match status" value="1"/>
</dbReference>
<evidence type="ECO:0000256" key="3">
    <source>
        <dbReference type="ARBA" id="ARBA00022553"/>
    </source>
</evidence>
<feature type="repeat" description="ANK" evidence="5">
    <location>
        <begin position="805"/>
        <end position="837"/>
    </location>
</feature>
<dbReference type="InterPro" id="IPR045851">
    <property type="entry name" value="AMP-bd_C_sf"/>
</dbReference>
<evidence type="ECO:0000256" key="1">
    <source>
        <dbReference type="ARBA" id="ARBA00006432"/>
    </source>
</evidence>
<feature type="domain" description="Carrier" evidence="7">
    <location>
        <begin position="619"/>
        <end position="698"/>
    </location>
</feature>
<dbReference type="PANTHER" id="PTHR43201">
    <property type="entry name" value="ACYL-COA SYNTHETASE"/>
    <property type="match status" value="1"/>
</dbReference>
<evidence type="ECO:0000256" key="4">
    <source>
        <dbReference type="ARBA" id="ARBA00022598"/>
    </source>
</evidence>
<dbReference type="InterPro" id="IPR002110">
    <property type="entry name" value="Ankyrin_rpt"/>
</dbReference>
<dbReference type="InterPro" id="IPR036770">
    <property type="entry name" value="Ankyrin_rpt-contain_sf"/>
</dbReference>
<evidence type="ECO:0000313" key="9">
    <source>
        <dbReference type="Proteomes" id="UP001642484"/>
    </source>
</evidence>
<sequence length="997" mass="108440">MSLATSLLEKHDFTTWADLRARFRADSPLVAGDLGSSCLTYQQFLTWVDEVLRPSFTSAKLCPSERIASLLPNGPEAAMLFLGTALCGLCLGPLDPQLTRSELDFALQDLPASALVLGDLSSVALALAELAAQELQLELFRLHRGGRFEFCSPCSTTAGHPTQPDTAPQTTLAVPCLRAQSHEEIVLALHTSGTTRRPKLVPLSHGTLCSGALCIASTLKIQQEDVVMNCLPLFHIHGLAVNVLVPAIAGAMSVCLSGPFDAAAVLKRLNTEPQITLYSAVPTLHQLIFTAKSESDLEDSYPSLRLIRSCSAHLPSALARSLALALDVEVLPTYAMTESMPIASPAPHGGMRGGAPPRFHGTLGWAAGPEVRLLTDPLTDLLTADDVGPMATRTSEAATTTSRTLKPLEEGLEGEICVRGACVTRGYELRRDEEDPNRDAFVEGWFRTGDLAKVCKEGLILSGRNKEIINKSGEKFAPLQIEEVYLQHPLIKDCVAFAATCEKRGEAIGLAIEMGDRSEEDLQQCNLDALRMFGRRTQELRLVALPDCVVWMTRLLRTATGKKLRVGLAEKLGLPTLSGDHGEWFATSDAAPGAFHFTLRPAQRFERFSQRVDVAAGAAGIGEVLRTVRDVVMELVRCDFEDDQPLMDVGIDSLSATTLINRLEMKLDINLAGDDGAVSLLDKYPSLQKLAAAAFLAMQKKDIDTASARSTHRPRMPYFGLGRRTSLKQFVVDARDPNSLLFAAQHGHAEQIRRSCEGVLSSMSPDEEVDKNGLTALHYAAGKGDLEIVGLLLELKAGVDTRNKDLRTPLMWAARNGHVDVCEELVRCQADVLASNKLGICCLHWAAWGGSLEAVAFLLEKEANIDAVCHAGCNVAVWAATAGSFDMCQWLHQKRADFASTNKNGHGVLNKACWRGHSVKLISWMLNLEGVEAQLFESDWDGELPLDRARQKGHSALAEWLRDEMCERRPSWQDCAKQSSEEDPKVPDCAKGAALDL</sequence>
<keyword evidence="4" id="KW-0436">Ligase</keyword>
<keyword evidence="9" id="KW-1185">Reference proteome</keyword>
<evidence type="ECO:0000259" key="7">
    <source>
        <dbReference type="PROSITE" id="PS50075"/>
    </source>
</evidence>
<dbReference type="PROSITE" id="PS50088">
    <property type="entry name" value="ANK_REPEAT"/>
    <property type="match status" value="2"/>
</dbReference>
<accession>A0ABP0KV34</accession>
<dbReference type="Pfam" id="PF00550">
    <property type="entry name" value="PP-binding"/>
    <property type="match status" value="1"/>
</dbReference>
<dbReference type="Gene3D" id="3.40.50.12780">
    <property type="entry name" value="N-terminal domain of ligase-like"/>
    <property type="match status" value="1"/>
</dbReference>
<evidence type="ECO:0000256" key="2">
    <source>
        <dbReference type="ARBA" id="ARBA00022450"/>
    </source>
</evidence>
<gene>
    <name evidence="8" type="ORF">CCMP2556_LOCUS17863</name>
</gene>
<dbReference type="InterPro" id="IPR000873">
    <property type="entry name" value="AMP-dep_synth/lig_dom"/>
</dbReference>
<dbReference type="Gene3D" id="1.25.40.20">
    <property type="entry name" value="Ankyrin repeat-containing domain"/>
    <property type="match status" value="2"/>
</dbReference>
<dbReference type="InterPro" id="IPR009081">
    <property type="entry name" value="PP-bd_ACP"/>
</dbReference>
<evidence type="ECO:0000256" key="6">
    <source>
        <dbReference type="SAM" id="MobiDB-lite"/>
    </source>
</evidence>
<keyword evidence="2" id="KW-0596">Phosphopantetheine</keyword>
<dbReference type="InterPro" id="IPR042099">
    <property type="entry name" value="ANL_N_sf"/>
</dbReference>
<dbReference type="PANTHER" id="PTHR43201:SF5">
    <property type="entry name" value="MEDIUM-CHAIN ACYL-COA LIGASE ACSF2, MITOCHONDRIAL"/>
    <property type="match status" value="1"/>
</dbReference>
<dbReference type="InterPro" id="IPR006162">
    <property type="entry name" value="Ppantetheine_attach_site"/>
</dbReference>
<proteinExistence type="inferred from homology"/>
<dbReference type="PROSITE" id="PS00012">
    <property type="entry name" value="PHOSPHOPANTETHEINE"/>
    <property type="match status" value="1"/>
</dbReference>
<keyword evidence="3" id="KW-0597">Phosphoprotein</keyword>
<dbReference type="Pfam" id="PF00023">
    <property type="entry name" value="Ank"/>
    <property type="match status" value="1"/>
</dbReference>
<dbReference type="Pfam" id="PF12796">
    <property type="entry name" value="Ank_2"/>
    <property type="match status" value="1"/>
</dbReference>
<organism evidence="8 9">
    <name type="scientific">Durusdinium trenchii</name>
    <dbReference type="NCBI Taxonomy" id="1381693"/>
    <lineage>
        <taxon>Eukaryota</taxon>
        <taxon>Sar</taxon>
        <taxon>Alveolata</taxon>
        <taxon>Dinophyceae</taxon>
        <taxon>Suessiales</taxon>
        <taxon>Symbiodiniaceae</taxon>
        <taxon>Durusdinium</taxon>
    </lineage>
</organism>
<dbReference type="SUPFAM" id="SSF56801">
    <property type="entry name" value="Acetyl-CoA synthetase-like"/>
    <property type="match status" value="1"/>
</dbReference>
<evidence type="ECO:0000256" key="5">
    <source>
        <dbReference type="PROSITE-ProRule" id="PRU00023"/>
    </source>
</evidence>
<dbReference type="Proteomes" id="UP001642484">
    <property type="component" value="Unassembled WGS sequence"/>
</dbReference>
<feature type="region of interest" description="Disordered" evidence="6">
    <location>
        <begin position="976"/>
        <end position="997"/>
    </location>
</feature>
<comment type="similarity">
    <text evidence="1">Belongs to the ATP-dependent AMP-binding enzyme family.</text>
</comment>
<name>A0ABP0KV34_9DINO</name>
<dbReference type="PROSITE" id="PS50075">
    <property type="entry name" value="CARRIER"/>
    <property type="match status" value="1"/>
</dbReference>
<keyword evidence="5" id="KW-0040">ANK repeat</keyword>
<dbReference type="Pfam" id="PF00501">
    <property type="entry name" value="AMP-binding"/>
    <property type="match status" value="1"/>
</dbReference>
<dbReference type="SUPFAM" id="SSF47336">
    <property type="entry name" value="ACP-like"/>
    <property type="match status" value="1"/>
</dbReference>
<dbReference type="EMBL" id="CAXAMN010010001">
    <property type="protein sequence ID" value="CAK9030407.1"/>
    <property type="molecule type" value="Genomic_DNA"/>
</dbReference>
<dbReference type="SUPFAM" id="SSF48403">
    <property type="entry name" value="Ankyrin repeat"/>
    <property type="match status" value="1"/>
</dbReference>
<dbReference type="Pfam" id="PF13637">
    <property type="entry name" value="Ank_4"/>
    <property type="match status" value="1"/>
</dbReference>